<comment type="caution">
    <text evidence="1">The sequence shown here is derived from an EMBL/GenBank/DDBJ whole genome shotgun (WGS) entry which is preliminary data.</text>
</comment>
<keyword evidence="2" id="KW-1185">Reference proteome</keyword>
<reference evidence="1" key="1">
    <citation type="submission" date="2020-09" db="EMBL/GenBank/DDBJ databases">
        <title>Genome-Enabled Discovery of Anthraquinone Biosynthesis in Senna tora.</title>
        <authorList>
            <person name="Kang S.-H."/>
            <person name="Pandey R.P."/>
            <person name="Lee C.-M."/>
            <person name="Sim J.-S."/>
            <person name="Jeong J.-T."/>
            <person name="Choi B.-S."/>
            <person name="Jung M."/>
            <person name="Ginzburg D."/>
            <person name="Zhao K."/>
            <person name="Won S.Y."/>
            <person name="Oh T.-J."/>
            <person name="Yu Y."/>
            <person name="Kim N.-H."/>
            <person name="Lee O.R."/>
            <person name="Lee T.-H."/>
            <person name="Bashyal P."/>
            <person name="Kim T.-S."/>
            <person name="Lee W.-H."/>
            <person name="Kawkins C."/>
            <person name="Kim C.-K."/>
            <person name="Kim J.S."/>
            <person name="Ahn B.O."/>
            <person name="Rhee S.Y."/>
            <person name="Sohng J.K."/>
        </authorList>
    </citation>
    <scope>NUCLEOTIDE SEQUENCE</scope>
    <source>
        <tissue evidence="1">Leaf</tissue>
    </source>
</reference>
<organism evidence="1 2">
    <name type="scientific">Senna tora</name>
    <dbReference type="NCBI Taxonomy" id="362788"/>
    <lineage>
        <taxon>Eukaryota</taxon>
        <taxon>Viridiplantae</taxon>
        <taxon>Streptophyta</taxon>
        <taxon>Embryophyta</taxon>
        <taxon>Tracheophyta</taxon>
        <taxon>Spermatophyta</taxon>
        <taxon>Magnoliopsida</taxon>
        <taxon>eudicotyledons</taxon>
        <taxon>Gunneridae</taxon>
        <taxon>Pentapetalae</taxon>
        <taxon>rosids</taxon>
        <taxon>fabids</taxon>
        <taxon>Fabales</taxon>
        <taxon>Fabaceae</taxon>
        <taxon>Caesalpinioideae</taxon>
        <taxon>Cassia clade</taxon>
        <taxon>Senna</taxon>
    </lineage>
</organism>
<dbReference type="AlphaFoldDB" id="A0A834WN40"/>
<protein>
    <submittedName>
        <fullName evidence="1">Uncharacterized protein</fullName>
    </submittedName>
</protein>
<proteinExistence type="predicted"/>
<dbReference type="EMBL" id="JAAIUW010000006">
    <property type="protein sequence ID" value="KAF7825426.1"/>
    <property type="molecule type" value="Genomic_DNA"/>
</dbReference>
<evidence type="ECO:0000313" key="1">
    <source>
        <dbReference type="EMBL" id="KAF7825426.1"/>
    </source>
</evidence>
<sequence>MGFLAAVAVSTYVYKDFTKDSKKEEDPKNKNE</sequence>
<accession>A0A834WN40</accession>
<evidence type="ECO:0000313" key="2">
    <source>
        <dbReference type="Proteomes" id="UP000634136"/>
    </source>
</evidence>
<dbReference type="Proteomes" id="UP000634136">
    <property type="component" value="Unassembled WGS sequence"/>
</dbReference>
<name>A0A834WN40_9FABA</name>
<gene>
    <name evidence="1" type="ORF">G2W53_016590</name>
</gene>